<dbReference type="InterPro" id="IPR033338">
    <property type="entry name" value="Spc105/Spc7"/>
</dbReference>
<feature type="coiled-coil region" evidence="1">
    <location>
        <begin position="1109"/>
        <end position="1168"/>
    </location>
</feature>
<feature type="compositionally biased region" description="Low complexity" evidence="2">
    <location>
        <begin position="1"/>
        <end position="12"/>
    </location>
</feature>
<evidence type="ECO:0000256" key="2">
    <source>
        <dbReference type="SAM" id="MobiDB-lite"/>
    </source>
</evidence>
<protein>
    <submittedName>
        <fullName evidence="4">Pc18g06200 protein</fullName>
    </submittedName>
</protein>
<feature type="compositionally biased region" description="Basic and acidic residues" evidence="2">
    <location>
        <begin position="695"/>
        <end position="711"/>
    </location>
</feature>
<dbReference type="BioCyc" id="PCHR:PC18G06200-MONOMER"/>
<evidence type="ECO:0000256" key="1">
    <source>
        <dbReference type="SAM" id="Coils"/>
    </source>
</evidence>
<dbReference type="InterPro" id="IPR013253">
    <property type="entry name" value="Spc7_domain"/>
</dbReference>
<feature type="compositionally biased region" description="Low complexity" evidence="2">
    <location>
        <begin position="592"/>
        <end position="616"/>
    </location>
</feature>
<dbReference type="eggNOG" id="ENOG502S20P">
    <property type="taxonomic scope" value="Eukaryota"/>
</dbReference>
<feature type="compositionally biased region" description="Low complexity" evidence="2">
    <location>
        <begin position="628"/>
        <end position="647"/>
    </location>
</feature>
<dbReference type="Pfam" id="PF08317">
    <property type="entry name" value="Spc7"/>
    <property type="match status" value="1"/>
</dbReference>
<feature type="compositionally biased region" description="Low complexity" evidence="2">
    <location>
        <begin position="190"/>
        <end position="209"/>
    </location>
</feature>
<accession>B6HCL6</accession>
<dbReference type="GO" id="GO:0034501">
    <property type="term" value="P:protein localization to kinetochore"/>
    <property type="evidence" value="ECO:0007669"/>
    <property type="project" value="TreeGrafter"/>
</dbReference>
<evidence type="ECO:0000313" key="4">
    <source>
        <dbReference type="EMBL" id="CAP94844.1"/>
    </source>
</evidence>
<dbReference type="VEuPathDB" id="FungiDB:PCH_Pc18g06200"/>
<feature type="compositionally biased region" description="Polar residues" evidence="2">
    <location>
        <begin position="72"/>
        <end position="85"/>
    </location>
</feature>
<dbReference type="PANTHER" id="PTHR28260:SF1">
    <property type="entry name" value="SPINDLE POLE BODY COMPONENT SPC105"/>
    <property type="match status" value="1"/>
</dbReference>
<feature type="compositionally biased region" description="Basic and acidic residues" evidence="2">
    <location>
        <begin position="909"/>
        <end position="919"/>
    </location>
</feature>
<dbReference type="GO" id="GO:0007094">
    <property type="term" value="P:mitotic spindle assembly checkpoint signaling"/>
    <property type="evidence" value="ECO:0007669"/>
    <property type="project" value="TreeGrafter"/>
</dbReference>
<feature type="compositionally biased region" description="Low complexity" evidence="2">
    <location>
        <begin position="258"/>
        <end position="270"/>
    </location>
</feature>
<name>B6HCL6_PENRW</name>
<keyword evidence="5" id="KW-1185">Reference proteome</keyword>
<keyword evidence="1" id="KW-0175">Coiled coil</keyword>
<feature type="region of interest" description="Disordered" evidence="2">
    <location>
        <begin position="729"/>
        <end position="783"/>
    </location>
</feature>
<dbReference type="SMART" id="SM01315">
    <property type="entry name" value="Spc7_N"/>
    <property type="match status" value="1"/>
</dbReference>
<dbReference type="OMA" id="WRMKLQE"/>
<feature type="compositionally biased region" description="Polar residues" evidence="2">
    <location>
        <begin position="553"/>
        <end position="567"/>
    </location>
</feature>
<feature type="compositionally biased region" description="Polar residues" evidence="2">
    <location>
        <begin position="495"/>
        <end position="507"/>
    </location>
</feature>
<feature type="region of interest" description="Disordered" evidence="2">
    <location>
        <begin position="553"/>
        <end position="711"/>
    </location>
</feature>
<dbReference type="STRING" id="500485.B6HCL6"/>
<feature type="region of interest" description="Disordered" evidence="2">
    <location>
        <begin position="1"/>
        <end position="350"/>
    </location>
</feature>
<dbReference type="Pfam" id="PF15402">
    <property type="entry name" value="MELT_2"/>
    <property type="match status" value="5"/>
</dbReference>
<feature type="region of interest" description="Disordered" evidence="2">
    <location>
        <begin position="855"/>
        <end position="926"/>
    </location>
</feature>
<feature type="region of interest" description="Disordered" evidence="2">
    <location>
        <begin position="494"/>
        <end position="515"/>
    </location>
</feature>
<feature type="compositionally biased region" description="Acidic residues" evidence="2">
    <location>
        <begin position="282"/>
        <end position="297"/>
    </location>
</feature>
<feature type="compositionally biased region" description="Acidic residues" evidence="2">
    <location>
        <begin position="754"/>
        <end position="766"/>
    </location>
</feature>
<dbReference type="GO" id="GO:1990758">
    <property type="term" value="P:mitotic sister chromatid biorientation"/>
    <property type="evidence" value="ECO:0007669"/>
    <property type="project" value="TreeGrafter"/>
</dbReference>
<dbReference type="GO" id="GO:0000776">
    <property type="term" value="C:kinetochore"/>
    <property type="evidence" value="ECO:0007669"/>
    <property type="project" value="TreeGrafter"/>
</dbReference>
<dbReference type="OrthoDB" id="5592879at2759"/>
<feature type="compositionally biased region" description="Polar residues" evidence="2">
    <location>
        <begin position="675"/>
        <end position="688"/>
    </location>
</feature>
<feature type="compositionally biased region" description="Basic and acidic residues" evidence="2">
    <location>
        <begin position="132"/>
        <end position="159"/>
    </location>
</feature>
<dbReference type="InterPro" id="IPR040850">
    <property type="entry name" value="Knl1_RWD_C"/>
</dbReference>
<feature type="region of interest" description="Disordered" evidence="2">
    <location>
        <begin position="811"/>
        <end position="842"/>
    </location>
</feature>
<evidence type="ECO:0000259" key="3">
    <source>
        <dbReference type="SMART" id="SM00787"/>
    </source>
</evidence>
<dbReference type="PANTHER" id="PTHR28260">
    <property type="entry name" value="SPINDLE POLE BODY COMPONENT SPC105"/>
    <property type="match status" value="1"/>
</dbReference>
<dbReference type="HOGENOM" id="CLU_002533_1_0_1"/>
<feature type="compositionally biased region" description="Low complexity" evidence="2">
    <location>
        <begin position="863"/>
        <end position="894"/>
    </location>
</feature>
<reference evidence="4 5" key="1">
    <citation type="journal article" date="2008" name="Nat. Biotechnol.">
        <title>Genome sequencing and analysis of the filamentous fungus Penicillium chrysogenum.</title>
        <authorList>
            <person name="van den Berg M.A."/>
            <person name="Albang R."/>
            <person name="Albermann K."/>
            <person name="Badger J.H."/>
            <person name="Daran J.-M."/>
            <person name="Driessen A.J.M."/>
            <person name="Garcia-Estrada C."/>
            <person name="Fedorova N.D."/>
            <person name="Harris D.M."/>
            <person name="Heijne W.H.M."/>
            <person name="Joardar V.S."/>
            <person name="Kiel J.A.K.W."/>
            <person name="Kovalchuk A."/>
            <person name="Martin J.F."/>
            <person name="Nierman W.C."/>
            <person name="Nijland J.G."/>
            <person name="Pronk J.T."/>
            <person name="Roubos J.A."/>
            <person name="van der Klei I.J."/>
            <person name="van Peij N.N.M.E."/>
            <person name="Veenhuis M."/>
            <person name="von Doehren H."/>
            <person name="Wagner C."/>
            <person name="Wortman J.R."/>
            <person name="Bovenberg R.A.L."/>
        </authorList>
    </citation>
    <scope>NUCLEOTIDE SEQUENCE [LARGE SCALE GENOMIC DNA]</scope>
    <source>
        <strain evidence="5">ATCC 28089 / DSM 1075 / NRRL 1951 / Wisconsin 54-1255</strain>
    </source>
</reference>
<proteinExistence type="predicted"/>
<feature type="compositionally biased region" description="Low complexity" evidence="2">
    <location>
        <begin position="312"/>
        <end position="327"/>
    </location>
</feature>
<feature type="region of interest" description="Disordered" evidence="2">
    <location>
        <begin position="364"/>
        <end position="398"/>
    </location>
</feature>
<sequence length="1459" mass="159544">MSTRPDSAALRPPRSRRSIAHVPRSRMTSGLDKENATTEIGAAQPFSNNSKPSIKDKKSRSKSLGPGGLDALQNSNGNRRQSTASFPLKSILKPTVPVSPVRNIPSFEETRRHNDNDDTANPFDTFNATSAIREEMAATKERDEQERKDRERQNILEKRAARRKSMANRRVSFAPEATLHTWNVVEIPDDSTSSSAANSTRRASAAPNSQNQPGSISPTKDAPSSPAESEFGFSPVRTQDLDQIRGRSSSGGGDDGGQDLSSSPFSGSSEGSEDTGAQSLAGEEDDGGSSDSDDGFDAESTAMSMDDMTARSGMSVQSDASSGSSSSARLNEALRQAAEEAGTEIDEDGEMSMEIADQEITGAFQPWIKKGQRQSFDWGDISARHDEENLDPPKNATIQGLAESDDIDEDEDLSMDVTNAVGRILGKSPGGRQSMARRQSVAEESNYGDQTMEMTNVVGGIAQEDSPSKFSEIGNEDEGMTMEFTSAVGKILGKQPTSSKSDQMNFDQDNESDDGMDMEMTGAIGGILQSGIEANDKVHAKMVMELETDSGQLASSPFQDNVRQSPAKSPAKSPLRYQIAAVASENGSPSLATVRARPSRRSSTPGSSGTPGSASRQRSPNTKPLTPPKQSTPQVKPTTPSKTPPSSNVTFRSASPKKLFQPELQQSADKRKSLRQSLFQHNIATGESTPLFKLQPREGRRSSGLGIDKEGLGSPRVAALLDKRQSLGDVTPKFVPQEPARSGVRFEDPVQMQAEEERDREEEELREDGHITGSQSDREVTPSLKDMIANLSPKKTKIGSRKSLHVGAARGVLGKRPVELDLDEDEVENSPKRLRGHDVSPVKGVKLPAPMFREGNVRRSILSPVRRAASSSPPKGSTTPSQQSRSTSQTSTTPLKDGIDALHIASDPQRPEEEEHAPVEEPDVEIKPIQLQDFLKMTNIHFMELTTTKRRHTAAPGSATKKLTRLSGENMSKPGSITFGDCVAAGFCTVPMLELYQHSCRELKSYISEGRQVIRSIEAETYAENPALFKEYVTAPPDIRVIMDNQFRNVKTHARLLSKATWYEWRMKLLEGLKEGLLRHVEEMKADDDLLSEREELLNRNVPLLVEKHASLEQEATNLQQLVDEMENCDQDELRSTRSKLSEVDSEIAAKRRELEQLQEEVKEKVTFIEAGAEMRDEFLAQIQEAERVKEECRGWSAREINELKASVQRIQQQTGWSIVSASTPSDASKGPLLKMAYRDHLQLEFYPGAFASKNSAQDEGKNYPMKLTSRKNANVSPIASLVLHSLQHHLTTIQQSTVVPKQLLRFISSAWDRTVGLENEARMLEFCGVTRLTLCKPNEGSLSLRTRCTLLGNSTVSTPGSKGVDSKNNNAKRIDVDFTVRTRIDKANAENTIGSLDFDIDVLATKVYGFGTGSKSGLPDKELQSILGKGLGRDKNGGIQLGDGVWCKAVRTLTGSVF</sequence>
<dbReference type="EMBL" id="AM920433">
    <property type="protein sequence ID" value="CAP94844.1"/>
    <property type="molecule type" value="Genomic_DNA"/>
</dbReference>
<feature type="domain" description="Spc7 kinetochore protein" evidence="3">
    <location>
        <begin position="914"/>
        <end position="1247"/>
    </location>
</feature>
<dbReference type="Proteomes" id="UP000000724">
    <property type="component" value="Contig Pc00c18"/>
</dbReference>
<evidence type="ECO:0000313" key="5">
    <source>
        <dbReference type="Proteomes" id="UP000000724"/>
    </source>
</evidence>
<feature type="compositionally biased region" description="Acidic residues" evidence="2">
    <location>
        <begin position="341"/>
        <end position="350"/>
    </location>
</feature>
<organism evidence="4 5">
    <name type="scientific">Penicillium rubens (strain ATCC 28089 / DSM 1075 / NRRL 1951 / Wisconsin 54-1255)</name>
    <name type="common">Penicillium chrysogenum</name>
    <dbReference type="NCBI Taxonomy" id="500485"/>
    <lineage>
        <taxon>Eukaryota</taxon>
        <taxon>Fungi</taxon>
        <taxon>Dikarya</taxon>
        <taxon>Ascomycota</taxon>
        <taxon>Pezizomycotina</taxon>
        <taxon>Eurotiomycetes</taxon>
        <taxon>Eurotiomycetidae</taxon>
        <taxon>Eurotiales</taxon>
        <taxon>Aspergillaceae</taxon>
        <taxon>Penicillium</taxon>
        <taxon>Penicillium chrysogenum species complex</taxon>
    </lineage>
</organism>
<dbReference type="Pfam" id="PF18210">
    <property type="entry name" value="Knl1_RWD_C"/>
    <property type="match status" value="1"/>
</dbReference>
<gene>
    <name evidence="4" type="ORF">Pc18g06200</name>
    <name evidence="4" type="ORF">PCH_Pc18g06200</name>
</gene>
<dbReference type="SMART" id="SM00787">
    <property type="entry name" value="Spc7"/>
    <property type="match status" value="1"/>
</dbReference>